<protein>
    <recommendedName>
        <fullName evidence="3">Excreted virulence factor EspC, type VII ESX diderm</fullName>
    </recommendedName>
</protein>
<dbReference type="EMBL" id="JACHJU010000001">
    <property type="protein sequence ID" value="MBB4937142.1"/>
    <property type="molecule type" value="Genomic_DNA"/>
</dbReference>
<organism evidence="1 2">
    <name type="scientific">Streptosporangium album</name>
    <dbReference type="NCBI Taxonomy" id="47479"/>
    <lineage>
        <taxon>Bacteria</taxon>
        <taxon>Bacillati</taxon>
        <taxon>Actinomycetota</taxon>
        <taxon>Actinomycetes</taxon>
        <taxon>Streptosporangiales</taxon>
        <taxon>Streptosporangiaceae</taxon>
        <taxon>Streptosporangium</taxon>
    </lineage>
</organism>
<dbReference type="Proteomes" id="UP000534286">
    <property type="component" value="Unassembled WGS sequence"/>
</dbReference>
<accession>A0A7W7RS17</accession>
<gene>
    <name evidence="1" type="ORF">FHR32_001447</name>
</gene>
<sequence length="118" mass="12609">MDRNGAVIASSLAGQTGSAGQEIHVTSTTISHTRSRVENELKEAVVFVRSLIGTVHVDSPGFGVLGGMIMSGAYEGMCRQGDALLGDAEKAVDGWCQALAVAERNWRTAEDRSIVRYR</sequence>
<evidence type="ECO:0000313" key="1">
    <source>
        <dbReference type="EMBL" id="MBB4937142.1"/>
    </source>
</evidence>
<evidence type="ECO:0008006" key="3">
    <source>
        <dbReference type="Google" id="ProtNLM"/>
    </source>
</evidence>
<reference evidence="1 2" key="1">
    <citation type="submission" date="2020-08" db="EMBL/GenBank/DDBJ databases">
        <title>Sequencing the genomes of 1000 actinobacteria strains.</title>
        <authorList>
            <person name="Klenk H.-P."/>
        </authorList>
    </citation>
    <scope>NUCLEOTIDE SEQUENCE [LARGE SCALE GENOMIC DNA]</scope>
    <source>
        <strain evidence="1 2">DSM 43023</strain>
    </source>
</reference>
<evidence type="ECO:0000313" key="2">
    <source>
        <dbReference type="Proteomes" id="UP000534286"/>
    </source>
</evidence>
<comment type="caution">
    <text evidence="1">The sequence shown here is derived from an EMBL/GenBank/DDBJ whole genome shotgun (WGS) entry which is preliminary data.</text>
</comment>
<proteinExistence type="predicted"/>
<dbReference type="RefSeq" id="WP_184753560.1">
    <property type="nucleotide sequence ID" value="NZ_BAABEK010000047.1"/>
</dbReference>
<keyword evidence="2" id="KW-1185">Reference proteome</keyword>
<dbReference type="AlphaFoldDB" id="A0A7W7RS17"/>
<name>A0A7W7RS17_9ACTN</name>